<evidence type="ECO:0000256" key="1">
    <source>
        <dbReference type="SAM" id="MobiDB-lite"/>
    </source>
</evidence>
<evidence type="ECO:0000259" key="2">
    <source>
        <dbReference type="Pfam" id="PF09860"/>
    </source>
</evidence>
<dbReference type="Pfam" id="PF09860">
    <property type="entry name" value="DUF2087"/>
    <property type="match status" value="1"/>
</dbReference>
<organism evidence="3 4">
    <name type="scientific">Ornithinimicrobium pratense</name>
    <dbReference type="NCBI Taxonomy" id="2593973"/>
    <lineage>
        <taxon>Bacteria</taxon>
        <taxon>Bacillati</taxon>
        <taxon>Actinomycetota</taxon>
        <taxon>Actinomycetes</taxon>
        <taxon>Micrococcales</taxon>
        <taxon>Ornithinimicrobiaceae</taxon>
        <taxon>Ornithinimicrobium</taxon>
    </lineage>
</organism>
<gene>
    <name evidence="3" type="ORF">FY030_04755</name>
</gene>
<dbReference type="RefSeq" id="WP_158060504.1">
    <property type="nucleotide sequence ID" value="NZ_CP044427.1"/>
</dbReference>
<reference evidence="3 4" key="1">
    <citation type="submission" date="2019-09" db="EMBL/GenBank/DDBJ databases">
        <title>Serinicoccus pratensis sp. nov., isolated from meadow soil.</title>
        <authorList>
            <person name="Zhang W."/>
        </authorList>
    </citation>
    <scope>NUCLEOTIDE SEQUENCE [LARGE SCALE GENOMIC DNA]</scope>
    <source>
        <strain evidence="3 4">W204</strain>
    </source>
</reference>
<dbReference type="AlphaFoldDB" id="A0A5J6V4A3"/>
<dbReference type="KEGG" id="serw:FY030_04755"/>
<sequence length="174" mass="19730">MTRDADFKARVRGRMERTGENYTTAREAVLAEPPPSRPAGGRADVDPPPSRTVAPSVDLTSDPAADKAVRSFFDGDRLRSIPTKRRARAAVLMYLLLRFERGRDYPEREVNEILRTAHPDISTLRRELVDYRWLRRAGGIYRVVDEVPGRSPDELQEVPADEAARLARVPVRRP</sequence>
<dbReference type="InterPro" id="IPR018656">
    <property type="entry name" value="DUF2087"/>
</dbReference>
<protein>
    <submittedName>
        <fullName evidence="3">DUF2087 domain-containing protein</fullName>
    </submittedName>
</protein>
<dbReference type="Proteomes" id="UP000326546">
    <property type="component" value="Chromosome"/>
</dbReference>
<feature type="compositionally biased region" description="Basic and acidic residues" evidence="1">
    <location>
        <begin position="1"/>
        <end position="19"/>
    </location>
</feature>
<keyword evidence="4" id="KW-1185">Reference proteome</keyword>
<proteinExistence type="predicted"/>
<dbReference type="OrthoDB" id="529288at2"/>
<dbReference type="EMBL" id="CP044427">
    <property type="protein sequence ID" value="QFG68114.1"/>
    <property type="molecule type" value="Genomic_DNA"/>
</dbReference>
<evidence type="ECO:0000313" key="3">
    <source>
        <dbReference type="EMBL" id="QFG68114.1"/>
    </source>
</evidence>
<evidence type="ECO:0000313" key="4">
    <source>
        <dbReference type="Proteomes" id="UP000326546"/>
    </source>
</evidence>
<name>A0A5J6V4A3_9MICO</name>
<feature type="region of interest" description="Disordered" evidence="1">
    <location>
        <begin position="1"/>
        <end position="59"/>
    </location>
</feature>
<feature type="domain" description="DUF2087" evidence="2">
    <location>
        <begin position="77"/>
        <end position="142"/>
    </location>
</feature>
<accession>A0A5J6V4A3</accession>